<organism evidence="3 4">
    <name type="scientific">Physeter macrocephalus</name>
    <name type="common">Sperm whale</name>
    <name type="synonym">Physeter catodon</name>
    <dbReference type="NCBI Taxonomy" id="9755"/>
    <lineage>
        <taxon>Eukaryota</taxon>
        <taxon>Metazoa</taxon>
        <taxon>Chordata</taxon>
        <taxon>Craniata</taxon>
        <taxon>Vertebrata</taxon>
        <taxon>Euteleostomi</taxon>
        <taxon>Mammalia</taxon>
        <taxon>Eutheria</taxon>
        <taxon>Laurasiatheria</taxon>
        <taxon>Artiodactyla</taxon>
        <taxon>Whippomorpha</taxon>
        <taxon>Cetacea</taxon>
        <taxon>Odontoceti</taxon>
        <taxon>Physeteridae</taxon>
        <taxon>Physeter</taxon>
    </lineage>
</organism>
<dbReference type="RefSeq" id="XP_054938394.1">
    <property type="nucleotide sequence ID" value="XM_055082419.1"/>
</dbReference>
<dbReference type="GeneID" id="114484878"/>
<keyword evidence="1" id="KW-0514">Muscle protein</keyword>
<keyword evidence="3" id="KW-1185">Reference proteome</keyword>
<sequence>MPGLAGQVVAVQGVWTRPDAPPPPPRTSTSLLSDICAPGDVLWGLVTEDGPGGPLTDLSQLITIHVNGAPWSPSVDRRKPKITASRKLLLKSLMLAKAKECWEQELEDREAEKKCYLAERIPALQTRGLSLSALQVRVGAGLPTGPQDQLQELKLAGSKLRPLQVAPPLPGLHSPVWRGRAGVGRWVPFYRREGSLSREKGVAWGGAEQATGRVSDQRDGAERGAGQRLGGPVSPDLPVRPLQTGL</sequence>
<protein>
    <submittedName>
        <fullName evidence="4">Uncharacterized protein</fullName>
    </submittedName>
</protein>
<gene>
    <name evidence="4" type="primary">LOC114484878</name>
</gene>
<dbReference type="GO" id="GO:0005861">
    <property type="term" value="C:troponin complex"/>
    <property type="evidence" value="ECO:0007669"/>
    <property type="project" value="InterPro"/>
</dbReference>
<reference evidence="4" key="1">
    <citation type="submission" date="2025-08" db="UniProtKB">
        <authorList>
            <consortium name="RefSeq"/>
        </authorList>
    </citation>
    <scope>IDENTIFICATION</scope>
    <source>
        <tissue evidence="4">Muscle</tissue>
    </source>
</reference>
<accession>A0A9W2WGH0</accession>
<evidence type="ECO:0000256" key="2">
    <source>
        <dbReference type="SAM" id="MobiDB-lite"/>
    </source>
</evidence>
<name>A0A9W2WGH0_PHYMC</name>
<dbReference type="AlphaFoldDB" id="A0A9W2WGH0"/>
<evidence type="ECO:0000256" key="1">
    <source>
        <dbReference type="ARBA" id="ARBA00023179"/>
    </source>
</evidence>
<dbReference type="InterPro" id="IPR038077">
    <property type="entry name" value="Troponin_sf"/>
</dbReference>
<dbReference type="InterPro" id="IPR001978">
    <property type="entry name" value="Troponin"/>
</dbReference>
<dbReference type="SUPFAM" id="SSF90250">
    <property type="entry name" value="Troponin coil-coiled subunits"/>
    <property type="match status" value="1"/>
</dbReference>
<evidence type="ECO:0000313" key="3">
    <source>
        <dbReference type="Proteomes" id="UP000248484"/>
    </source>
</evidence>
<dbReference type="KEGG" id="pcad:114484878"/>
<dbReference type="Pfam" id="PF00992">
    <property type="entry name" value="Troponin"/>
    <property type="match status" value="1"/>
</dbReference>
<feature type="region of interest" description="Disordered" evidence="2">
    <location>
        <begin position="200"/>
        <end position="246"/>
    </location>
</feature>
<dbReference type="Gene3D" id="1.20.5.350">
    <property type="match status" value="1"/>
</dbReference>
<evidence type="ECO:0000313" key="4">
    <source>
        <dbReference type="RefSeq" id="XP_054938394.1"/>
    </source>
</evidence>
<dbReference type="Proteomes" id="UP000248484">
    <property type="component" value="Unplaced"/>
</dbReference>
<proteinExistence type="predicted"/>